<comment type="subunit">
    <text evidence="11">Component of the oligosaccharyltransferase (OST) complex.</text>
</comment>
<comment type="similarity">
    <text evidence="4 11">Belongs to the OST1 family.</text>
</comment>
<keyword evidence="14" id="KW-1185">Reference proteome</keyword>
<keyword evidence="7 11" id="KW-0732">Signal</keyword>
<dbReference type="Pfam" id="PF04597">
    <property type="entry name" value="Ribophorin_I"/>
    <property type="match status" value="1"/>
</dbReference>
<name>J3JYN1_DENPD</name>
<evidence type="ECO:0000256" key="8">
    <source>
        <dbReference type="ARBA" id="ARBA00022824"/>
    </source>
</evidence>
<proteinExistence type="evidence at transcript level"/>
<gene>
    <name evidence="13" type="primary">109546053</name>
</gene>
<evidence type="ECO:0000256" key="11">
    <source>
        <dbReference type="RuleBase" id="RU361143"/>
    </source>
</evidence>
<evidence type="ECO:0000313" key="12">
    <source>
        <dbReference type="EMBL" id="AEE63318.1"/>
    </source>
</evidence>
<dbReference type="PANTHER" id="PTHR21049">
    <property type="entry name" value="RIBOPHORIN I"/>
    <property type="match status" value="1"/>
</dbReference>
<reference evidence="13" key="3">
    <citation type="submission" date="2024-08" db="UniProtKB">
        <authorList>
            <consortium name="EnsemblMetazoa"/>
        </authorList>
    </citation>
    <scope>IDENTIFICATION</scope>
</reference>
<dbReference type="AlphaFoldDB" id="J3JYN1"/>
<evidence type="ECO:0000256" key="9">
    <source>
        <dbReference type="ARBA" id="ARBA00022989"/>
    </source>
</evidence>
<dbReference type="GO" id="GO:0018279">
    <property type="term" value="P:protein N-linked glycosylation via asparagine"/>
    <property type="evidence" value="ECO:0007669"/>
    <property type="project" value="TreeGrafter"/>
</dbReference>
<dbReference type="KEGG" id="dpa:109534192"/>
<keyword evidence="8 11" id="KW-0256">Endoplasmic reticulum</keyword>
<evidence type="ECO:0000256" key="6">
    <source>
        <dbReference type="ARBA" id="ARBA00022692"/>
    </source>
</evidence>
<keyword evidence="9 11" id="KW-1133">Transmembrane helix</keyword>
<reference evidence="12" key="1">
    <citation type="journal article" date="2012" name="Insect Biochem. Mol. Biol.">
        <title>Transcriptome and full-length cDNA resources for the mountain pine beetle, Dendroctonus ponderosae Hopkins, a major insect pest of pine forests.</title>
        <authorList>
            <person name="Keeling C.I."/>
            <person name="Henderson H."/>
            <person name="Li M."/>
            <person name="Yuen M."/>
            <person name="Clark E.L."/>
            <person name="Fraser J.D."/>
            <person name="Huber D.P."/>
            <person name="Liao N.Y."/>
            <person name="Roderick Docking T."/>
            <person name="Birol I."/>
            <person name="Chan S.K."/>
            <person name="Taylor G.A."/>
            <person name="Palmquist D."/>
            <person name="Jones S.J."/>
            <person name="Bohlmann J."/>
        </authorList>
    </citation>
    <scope>NUCLEOTIDE SEQUENCE</scope>
    <source>
        <tissue evidence="12">Midgut and adhering fatbody of emerged adults of both sexes after feeding on lodgepole pine for up to 64 h</tissue>
    </source>
</reference>
<protein>
    <recommendedName>
        <fullName evidence="5 11">Dolichyl-diphosphooligosaccharide--protein glycosyltransferase subunit 1</fullName>
    </recommendedName>
</protein>
<evidence type="ECO:0000256" key="5">
    <source>
        <dbReference type="ARBA" id="ARBA00017611"/>
    </source>
</evidence>
<keyword evidence="6 11" id="KW-0812">Transmembrane</keyword>
<evidence type="ECO:0000313" key="13">
    <source>
        <dbReference type="EnsemblMetazoa" id="XP_019755323.1"/>
    </source>
</evidence>
<dbReference type="OrthoDB" id="310030at2759"/>
<reference evidence="14" key="2">
    <citation type="journal article" date="2013" name="Genome Biol.">
        <title>Draft genome of the mountain pine beetle, Dendroctonus ponderosae Hopkins, a major forest pest.</title>
        <authorList>
            <person name="Keeling C.I."/>
            <person name="Yuen M.M."/>
            <person name="Liao N.Y."/>
            <person name="Docking T.R."/>
            <person name="Chan S.K."/>
            <person name="Taylor G.A."/>
            <person name="Palmquist D.L."/>
            <person name="Jackman S.D."/>
            <person name="Nguyen A."/>
            <person name="Li M."/>
            <person name="Henderson H."/>
            <person name="Janes J.K."/>
            <person name="Zhao Y."/>
            <person name="Pandoh P."/>
            <person name="Moore R."/>
            <person name="Sperling F.A."/>
            <person name="Huber D.P."/>
            <person name="Birol I."/>
            <person name="Jones S.J."/>
            <person name="Bohlmann J."/>
        </authorList>
    </citation>
    <scope>NUCLEOTIDE SEQUENCE</scope>
</reference>
<feature type="transmembrane region" description="Helical" evidence="11">
    <location>
        <begin position="427"/>
        <end position="448"/>
    </location>
</feature>
<dbReference type="KEGG" id="dpa:109546053"/>
<dbReference type="EMBL" id="BT128360">
    <property type="protein sequence ID" value="AEE63318.1"/>
    <property type="molecule type" value="mRNA"/>
</dbReference>
<organism evidence="12">
    <name type="scientific">Dendroctonus ponderosae</name>
    <name type="common">Mountain pine beetle</name>
    <dbReference type="NCBI Taxonomy" id="77166"/>
    <lineage>
        <taxon>Eukaryota</taxon>
        <taxon>Metazoa</taxon>
        <taxon>Ecdysozoa</taxon>
        <taxon>Arthropoda</taxon>
        <taxon>Hexapoda</taxon>
        <taxon>Insecta</taxon>
        <taxon>Pterygota</taxon>
        <taxon>Neoptera</taxon>
        <taxon>Endopterygota</taxon>
        <taxon>Coleoptera</taxon>
        <taxon>Polyphaga</taxon>
        <taxon>Cucujiformia</taxon>
        <taxon>Curculionidae</taxon>
        <taxon>Scolytinae</taxon>
        <taxon>Dendroctonus</taxon>
    </lineage>
</organism>
<sequence>MWKFVAVFAVFSMANGLEHIDDSLINKNVQRTIDLNSQLVKIGGTITIENTGEGSVASYLLAIEDPDSFSSITVQDSQKNPLKIEQFRARFQGPERIAFKVHLRPSLEPGKTTTIIFESFFTNSLKFCPKCVTQKEKQLVKYEGNYYFYSPYVTKTQKTDVLVNSRVVEKYSKLKPVSQTDSTITYGPYTDIEQFARDSLSVHYENNGPFLSVSRLQRTIEVSHWGNIAIEENIDLKHTGALLKGSFSRYDYQRDTVANHHSIRSYVTVLPALAHSIYYRDMNGNISTSNVRTHKDYIEVELKPRFPLFGGWRSSYTLGYSVPSSRYLFRKPSGEFLLKVRLIDHVFDDMAVEDLETDIVLPVGVTDIKVKAPYEVKRLDDKVAYKYLDTIGRTVIRLSKQNLVEQHIQDVEISYNWNTHMLLHEPILLFLALFSLFIAVIIYVRLDFSIAKPEHSKKE</sequence>
<dbReference type="Proteomes" id="UP000019118">
    <property type="component" value="Unassembled WGS sequence"/>
</dbReference>
<evidence type="ECO:0000256" key="4">
    <source>
        <dbReference type="ARBA" id="ARBA00008905"/>
    </source>
</evidence>
<evidence type="ECO:0000256" key="3">
    <source>
        <dbReference type="ARBA" id="ARBA00004922"/>
    </source>
</evidence>
<dbReference type="InterPro" id="IPR007676">
    <property type="entry name" value="Ribophorin_I"/>
</dbReference>
<evidence type="ECO:0000256" key="7">
    <source>
        <dbReference type="ARBA" id="ARBA00022729"/>
    </source>
</evidence>
<comment type="function">
    <text evidence="1 11">Subunit of the oligosaccharyl transferase (OST) complex that catalyzes the initial transfer of a defined glycan (Glc(3)Man(9)GlcNAc(2) in eukaryotes) from the lipid carrier dolichol-pyrophosphate to an asparagine residue within an Asn-X-Ser/Thr consensus motif in nascent polypeptide chains, the first step in protein N-glycosylation. N-glycosylation occurs cotranslationally and the complex associates with the Sec61 complex at the channel-forming translocon complex that mediates protein translocation across the endoplasmic reticulum (ER). All subunits are required for a maximal enzyme activity.</text>
</comment>
<dbReference type="PANTHER" id="PTHR21049:SF0">
    <property type="entry name" value="DOLICHYL-DIPHOSPHOOLIGOSACCHARIDE--PROTEIN GLYCOSYLTRANSFERASE SUBUNIT 1"/>
    <property type="match status" value="1"/>
</dbReference>
<dbReference type="EnsemblMetazoa" id="XM_019916887.1">
    <property type="protein sequence ID" value="XP_019772446.1"/>
    <property type="gene ID" value="LOC109546053"/>
</dbReference>
<dbReference type="EnsemblMetazoa" id="XM_019899764.1">
    <property type="protein sequence ID" value="XP_019755323.1"/>
    <property type="gene ID" value="LOC109534192"/>
</dbReference>
<evidence type="ECO:0000256" key="10">
    <source>
        <dbReference type="ARBA" id="ARBA00023136"/>
    </source>
</evidence>
<comment type="subcellular location">
    <subcellularLocation>
        <location evidence="2 11">Endoplasmic reticulum membrane</location>
        <topology evidence="2 11">Single-pass type I membrane protein</topology>
    </subcellularLocation>
</comment>
<comment type="pathway">
    <text evidence="3 11">Protein modification; protein glycosylation.</text>
</comment>
<feature type="chain" id="PRO_5044524419" description="Dolichyl-diphosphooligosaccharide--protein glycosyltransferase subunit 1" evidence="11">
    <location>
        <begin position="17"/>
        <end position="459"/>
    </location>
</feature>
<feature type="signal peptide" evidence="11">
    <location>
        <begin position="1"/>
        <end position="16"/>
    </location>
</feature>
<dbReference type="GO" id="GO:0008250">
    <property type="term" value="C:oligosaccharyltransferase complex"/>
    <property type="evidence" value="ECO:0007669"/>
    <property type="project" value="UniProtKB-UniRule"/>
</dbReference>
<evidence type="ECO:0000313" key="14">
    <source>
        <dbReference type="Proteomes" id="UP000019118"/>
    </source>
</evidence>
<evidence type="ECO:0000256" key="1">
    <source>
        <dbReference type="ARBA" id="ARBA00002791"/>
    </source>
</evidence>
<dbReference type="HOGENOM" id="CLU_031381_0_1_1"/>
<keyword evidence="10 11" id="KW-0472">Membrane</keyword>
<dbReference type="UniPathway" id="UPA00378"/>
<accession>J3JYN1</accession>
<evidence type="ECO:0000256" key="2">
    <source>
        <dbReference type="ARBA" id="ARBA00004115"/>
    </source>
</evidence>